<name>A0A199W0C1_ANACO</name>
<organism evidence="2 3">
    <name type="scientific">Ananas comosus</name>
    <name type="common">Pineapple</name>
    <name type="synonym">Ananas ananas</name>
    <dbReference type="NCBI Taxonomy" id="4615"/>
    <lineage>
        <taxon>Eukaryota</taxon>
        <taxon>Viridiplantae</taxon>
        <taxon>Streptophyta</taxon>
        <taxon>Embryophyta</taxon>
        <taxon>Tracheophyta</taxon>
        <taxon>Spermatophyta</taxon>
        <taxon>Magnoliopsida</taxon>
        <taxon>Liliopsida</taxon>
        <taxon>Poales</taxon>
        <taxon>Bromeliaceae</taxon>
        <taxon>Bromelioideae</taxon>
        <taxon>Ananas</taxon>
    </lineage>
</organism>
<dbReference type="Proteomes" id="UP000092600">
    <property type="component" value="Unassembled WGS sequence"/>
</dbReference>
<protein>
    <submittedName>
        <fullName evidence="2">Uncharacterized protein</fullName>
    </submittedName>
</protein>
<feature type="compositionally biased region" description="Gly residues" evidence="1">
    <location>
        <begin position="138"/>
        <end position="147"/>
    </location>
</feature>
<dbReference type="AlphaFoldDB" id="A0A199W0C1"/>
<evidence type="ECO:0000313" key="2">
    <source>
        <dbReference type="EMBL" id="OAY82724.1"/>
    </source>
</evidence>
<gene>
    <name evidence="2" type="ORF">ACMD2_01566</name>
</gene>
<feature type="region of interest" description="Disordered" evidence="1">
    <location>
        <begin position="80"/>
        <end position="201"/>
    </location>
</feature>
<proteinExistence type="predicted"/>
<feature type="compositionally biased region" description="Basic and acidic residues" evidence="1">
    <location>
        <begin position="178"/>
        <end position="196"/>
    </location>
</feature>
<feature type="compositionally biased region" description="Acidic residues" evidence="1">
    <location>
        <begin position="101"/>
        <end position="120"/>
    </location>
</feature>
<reference evidence="2 3" key="1">
    <citation type="journal article" date="2016" name="DNA Res.">
        <title>The draft genome of MD-2 pineapple using hybrid error correction of long reads.</title>
        <authorList>
            <person name="Redwan R.M."/>
            <person name="Saidin A."/>
            <person name="Kumar S.V."/>
        </authorList>
    </citation>
    <scope>NUCLEOTIDE SEQUENCE [LARGE SCALE GENOMIC DNA]</scope>
    <source>
        <strain evidence="3">cv. MD2</strain>
        <tissue evidence="2">Leaf</tissue>
    </source>
</reference>
<sequence length="237" mass="25082">MAFSTSGSMSSKLFTRIPAASLYLQNNFPAYGDAAGQADGVGEVFDVDVGSLVEPGQVQRESEHREVGREKYIARHAEFPRQRQRLGSKKVADEGGGGVLEGEEGVAEEGEASGEEGAEVDFDRGVGGEVGEGDEGQGDGGDGVGGEGGEEGGLRRGVEVGEGEEGGREAMGGGEPDGEVRQRDHVAHSRRREQDHVWPPPALISLGSHIINEASRSLRKGKECGRCSLDFRKQYVT</sequence>
<evidence type="ECO:0000256" key="1">
    <source>
        <dbReference type="SAM" id="MobiDB-lite"/>
    </source>
</evidence>
<dbReference type="EMBL" id="LSRQ01000444">
    <property type="protein sequence ID" value="OAY82724.1"/>
    <property type="molecule type" value="Genomic_DNA"/>
</dbReference>
<accession>A0A199W0C1</accession>
<evidence type="ECO:0000313" key="3">
    <source>
        <dbReference type="Proteomes" id="UP000092600"/>
    </source>
</evidence>
<comment type="caution">
    <text evidence="2">The sequence shown here is derived from an EMBL/GenBank/DDBJ whole genome shotgun (WGS) entry which is preliminary data.</text>
</comment>